<accession>A0AAV2ALW8</accession>
<dbReference type="PROSITE" id="PS50235">
    <property type="entry name" value="USP_3"/>
    <property type="match status" value="1"/>
</dbReference>
<evidence type="ECO:0000256" key="3">
    <source>
        <dbReference type="ARBA" id="ARBA00009085"/>
    </source>
</evidence>
<comment type="subcellular location">
    <subcellularLocation>
        <location evidence="2">Nucleus</location>
        <location evidence="2">Nucleolus</location>
    </subcellularLocation>
</comment>
<dbReference type="FunFam" id="3.90.70.10:FF:000119">
    <property type="entry name" value="Ubiquitin specific peptidase 36"/>
    <property type="match status" value="1"/>
</dbReference>
<dbReference type="Proteomes" id="UP001497382">
    <property type="component" value="Unassembled WGS sequence"/>
</dbReference>
<dbReference type="Gene3D" id="3.90.70.10">
    <property type="entry name" value="Cysteine proteinases"/>
    <property type="match status" value="1"/>
</dbReference>
<dbReference type="AlphaFoldDB" id="A0AAV2ALW8"/>
<comment type="caution">
    <text evidence="16">The sequence shown here is derived from an EMBL/GenBank/DDBJ whole genome shotgun (WGS) entry which is preliminary data.</text>
</comment>
<dbReference type="GO" id="GO:0005730">
    <property type="term" value="C:nucleolus"/>
    <property type="evidence" value="ECO:0007669"/>
    <property type="project" value="UniProtKB-SubCell"/>
</dbReference>
<dbReference type="InterPro" id="IPR050164">
    <property type="entry name" value="Peptidase_C19"/>
</dbReference>
<dbReference type="PANTHER" id="PTHR24006">
    <property type="entry name" value="UBIQUITIN CARBOXYL-TERMINAL HYDROLASE"/>
    <property type="match status" value="1"/>
</dbReference>
<evidence type="ECO:0000313" key="16">
    <source>
        <dbReference type="EMBL" id="CAL1284847.1"/>
    </source>
</evidence>
<dbReference type="InterPro" id="IPR001394">
    <property type="entry name" value="Peptidase_C19_UCH"/>
</dbReference>
<dbReference type="PROSITE" id="PS00973">
    <property type="entry name" value="USP_2"/>
    <property type="match status" value="1"/>
</dbReference>
<evidence type="ECO:0000259" key="15">
    <source>
        <dbReference type="PROSITE" id="PS50235"/>
    </source>
</evidence>
<comment type="similarity">
    <text evidence="3">Belongs to the peptidase C19 family.</text>
</comment>
<dbReference type="InterPro" id="IPR038765">
    <property type="entry name" value="Papain-like_cys_pep_sf"/>
</dbReference>
<keyword evidence="5" id="KW-0645">Protease</keyword>
<evidence type="ECO:0000256" key="12">
    <source>
        <dbReference type="ARBA" id="ARBA00042420"/>
    </source>
</evidence>
<evidence type="ECO:0000313" key="17">
    <source>
        <dbReference type="Proteomes" id="UP001497382"/>
    </source>
</evidence>
<dbReference type="Pfam" id="PF00443">
    <property type="entry name" value="UCH"/>
    <property type="match status" value="1"/>
</dbReference>
<evidence type="ECO:0000256" key="1">
    <source>
        <dbReference type="ARBA" id="ARBA00000707"/>
    </source>
</evidence>
<keyword evidence="7" id="KW-0378">Hydrolase</keyword>
<evidence type="ECO:0000256" key="4">
    <source>
        <dbReference type="ARBA" id="ARBA00012759"/>
    </source>
</evidence>
<dbReference type="GO" id="GO:0004843">
    <property type="term" value="F:cysteine-type deubiquitinase activity"/>
    <property type="evidence" value="ECO:0007669"/>
    <property type="project" value="UniProtKB-EC"/>
</dbReference>
<evidence type="ECO:0000256" key="7">
    <source>
        <dbReference type="ARBA" id="ARBA00022801"/>
    </source>
</evidence>
<evidence type="ECO:0000256" key="10">
    <source>
        <dbReference type="ARBA" id="ARBA00041300"/>
    </source>
</evidence>
<keyword evidence="17" id="KW-1185">Reference proteome</keyword>
<dbReference type="EMBL" id="CAXIEN010000184">
    <property type="protein sequence ID" value="CAL1284847.1"/>
    <property type="molecule type" value="Genomic_DNA"/>
</dbReference>
<evidence type="ECO:0000256" key="5">
    <source>
        <dbReference type="ARBA" id="ARBA00022670"/>
    </source>
</evidence>
<dbReference type="CDD" id="cd02661">
    <property type="entry name" value="Peptidase_C19E"/>
    <property type="match status" value="1"/>
</dbReference>
<evidence type="ECO:0000256" key="8">
    <source>
        <dbReference type="ARBA" id="ARBA00022807"/>
    </source>
</evidence>
<evidence type="ECO:0000256" key="6">
    <source>
        <dbReference type="ARBA" id="ARBA00022786"/>
    </source>
</evidence>
<organism evidence="16 17">
    <name type="scientific">Larinioides sclopetarius</name>
    <dbReference type="NCBI Taxonomy" id="280406"/>
    <lineage>
        <taxon>Eukaryota</taxon>
        <taxon>Metazoa</taxon>
        <taxon>Ecdysozoa</taxon>
        <taxon>Arthropoda</taxon>
        <taxon>Chelicerata</taxon>
        <taxon>Arachnida</taxon>
        <taxon>Araneae</taxon>
        <taxon>Araneomorphae</taxon>
        <taxon>Entelegynae</taxon>
        <taxon>Araneoidea</taxon>
        <taxon>Araneidae</taxon>
        <taxon>Larinioides</taxon>
    </lineage>
</organism>
<feature type="domain" description="USP" evidence="15">
    <location>
        <begin position="127"/>
        <end position="435"/>
    </location>
</feature>
<dbReference type="GO" id="GO:0016579">
    <property type="term" value="P:protein deubiquitination"/>
    <property type="evidence" value="ECO:0007669"/>
    <property type="project" value="InterPro"/>
</dbReference>
<dbReference type="InterPro" id="IPR018200">
    <property type="entry name" value="USP_CS"/>
</dbReference>
<dbReference type="InterPro" id="IPR028889">
    <property type="entry name" value="USP"/>
</dbReference>
<evidence type="ECO:0000256" key="11">
    <source>
        <dbReference type="ARBA" id="ARBA00042154"/>
    </source>
</evidence>
<evidence type="ECO:0000256" key="2">
    <source>
        <dbReference type="ARBA" id="ARBA00004604"/>
    </source>
</evidence>
<dbReference type="SUPFAM" id="SSF54001">
    <property type="entry name" value="Cysteine proteinases"/>
    <property type="match status" value="1"/>
</dbReference>
<feature type="region of interest" description="Disordered" evidence="14">
    <location>
        <begin position="454"/>
        <end position="480"/>
    </location>
</feature>
<keyword evidence="6" id="KW-0833">Ubl conjugation pathway</keyword>
<name>A0AAV2ALW8_9ARAC</name>
<comment type="catalytic activity">
    <reaction evidence="1">
        <text>Thiol-dependent hydrolysis of ester, thioester, amide, peptide and isopeptide bonds formed by the C-terminal Gly of ubiquitin (a 76-residue protein attached to proteins as an intracellular targeting signal).</text>
        <dbReference type="EC" id="3.4.19.12"/>
    </reaction>
</comment>
<evidence type="ECO:0000256" key="14">
    <source>
        <dbReference type="SAM" id="MobiDB-lite"/>
    </source>
</evidence>
<dbReference type="GO" id="GO:0005829">
    <property type="term" value="C:cytosol"/>
    <property type="evidence" value="ECO:0007669"/>
    <property type="project" value="TreeGrafter"/>
</dbReference>
<dbReference type="GO" id="GO:0042981">
    <property type="term" value="P:regulation of apoptotic process"/>
    <property type="evidence" value="ECO:0007669"/>
    <property type="project" value="TreeGrafter"/>
</dbReference>
<dbReference type="PANTHER" id="PTHR24006:SF758">
    <property type="entry name" value="UBIQUITIN CARBOXYL-TERMINAL HYDROLASE 36"/>
    <property type="match status" value="1"/>
</dbReference>
<evidence type="ECO:0000256" key="9">
    <source>
        <dbReference type="ARBA" id="ARBA00039432"/>
    </source>
</evidence>
<dbReference type="EC" id="3.4.19.12" evidence="4"/>
<sequence>MNSAIASNINGTLAADKDSINRKLANASRSSLLISNIDFSVAEVKKPSTSSSFSGKYLYKVNDPEIICNGQKKQKNCMDQNKNTYNNSYQVVNGNKEKVEDGIPVAKTQLYSGKIHLEWKQIYKIGAGLSNIGNTCFMNTVLQCLTYCPPLANYLLHDNDHSSKCTVSGFCMMCLLQKHIRRTIGKTGDIIKPNDIYQRLKLIAKHFQFGRQEDAHEFLRYVIDNLWKSCLNQNNNCSKLDPASKETTVINQIFGGYHRSQVTCLRCKEKSNTFDHFMDFILDIKQNVLSLEKALEKFIQPELLEQENSYKCPKCKMKVTAQKKFTVYKAPNVATFQLKRFDYNRSFGGKITKQISYPDRLNLRPFMSDAKGDPVWYRLNAVLVHSGPTCNSGHYYCYVKNSNGVWYIMDDQRVAQVSYTQVMSQTAYVLFYIKSEPSQVPSIKKCFENRSPGMKGNLLEKEKRNGYSGSSSHSKSDRPHDIVSELTKNSNYFYGAPVPTWKGENHYKDKLANEKRKSLDAYEDEYDRGKVTKFKSKDRHPHYYKENPFQKYEERKYNNKYNGNFYYGHRNHHQKPYDSHYKWKQYGNHYHQQNRKHFKPHYRR</sequence>
<evidence type="ECO:0000256" key="13">
    <source>
        <dbReference type="ARBA" id="ARBA00043009"/>
    </source>
</evidence>
<dbReference type="GO" id="GO:0006508">
    <property type="term" value="P:proteolysis"/>
    <property type="evidence" value="ECO:0007669"/>
    <property type="project" value="UniProtKB-KW"/>
</dbReference>
<protein>
    <recommendedName>
        <fullName evidence="9">Ubiquitin carboxyl-terminal hydrolase 36</fullName>
        <ecNumber evidence="4">3.4.19.12</ecNumber>
    </recommendedName>
    <alternativeName>
        <fullName evidence="12">Deubiquitinating enzyme 36</fullName>
    </alternativeName>
    <alternativeName>
        <fullName evidence="11">Protein scrawny</fullName>
    </alternativeName>
    <alternativeName>
        <fullName evidence="10">Ubiquitin thioesterase 36</fullName>
    </alternativeName>
    <alternativeName>
        <fullName evidence="13">Ubiquitin-specific-processing protease 36</fullName>
    </alternativeName>
</protein>
<keyword evidence="8" id="KW-0788">Thiol protease</keyword>
<reference evidence="16 17" key="1">
    <citation type="submission" date="2024-04" db="EMBL/GenBank/DDBJ databases">
        <authorList>
            <person name="Rising A."/>
            <person name="Reimegard J."/>
            <person name="Sonavane S."/>
            <person name="Akerstrom W."/>
            <person name="Nylinder S."/>
            <person name="Hedman E."/>
            <person name="Kallberg Y."/>
        </authorList>
    </citation>
    <scope>NUCLEOTIDE SEQUENCE [LARGE SCALE GENOMIC DNA]</scope>
</reference>
<gene>
    <name evidence="16" type="ORF">LARSCL_LOCUS13368</name>
</gene>
<proteinExistence type="inferred from homology"/>